<comment type="similarity">
    <text evidence="1 4">Belongs to the peptidase A1 family.</text>
</comment>
<evidence type="ECO:0000313" key="8">
    <source>
        <dbReference type="Proteomes" id="UP000076532"/>
    </source>
</evidence>
<evidence type="ECO:0000256" key="3">
    <source>
        <dbReference type="PIRSR" id="PIRSR601461-2"/>
    </source>
</evidence>
<dbReference type="PANTHER" id="PTHR47966">
    <property type="entry name" value="BETA-SITE APP-CLEAVING ENZYME, ISOFORM A-RELATED"/>
    <property type="match status" value="1"/>
</dbReference>
<evidence type="ECO:0000256" key="1">
    <source>
        <dbReference type="ARBA" id="ARBA00007447"/>
    </source>
</evidence>
<dbReference type="PROSITE" id="PS51767">
    <property type="entry name" value="PEPTIDASE_A1"/>
    <property type="match status" value="1"/>
</dbReference>
<dbReference type="InterPro" id="IPR021109">
    <property type="entry name" value="Peptidase_aspartic_dom_sf"/>
</dbReference>
<dbReference type="Proteomes" id="UP000076532">
    <property type="component" value="Unassembled WGS sequence"/>
</dbReference>
<dbReference type="CDD" id="cd05471">
    <property type="entry name" value="pepsin_like"/>
    <property type="match status" value="1"/>
</dbReference>
<dbReference type="OrthoDB" id="15189at2759"/>
<evidence type="ECO:0000256" key="2">
    <source>
        <dbReference type="ARBA" id="ARBA00022750"/>
    </source>
</evidence>
<feature type="chain" id="PRO_5007873560" evidence="5">
    <location>
        <begin position="19"/>
        <end position="281"/>
    </location>
</feature>
<accession>A0A166FVQ7</accession>
<dbReference type="InterPro" id="IPR034164">
    <property type="entry name" value="Pepsin-like_dom"/>
</dbReference>
<dbReference type="InterPro" id="IPR001969">
    <property type="entry name" value="Aspartic_peptidase_AS"/>
</dbReference>
<keyword evidence="4" id="KW-0378">Hydrolase</keyword>
<dbReference type="PANTHER" id="PTHR47966:SF57">
    <property type="entry name" value="PEPTIDASE A1 DOMAIN-CONTAINING PROTEIN"/>
    <property type="match status" value="1"/>
</dbReference>
<keyword evidence="3" id="KW-1015">Disulfide bond</keyword>
<feature type="domain" description="Peptidase A1" evidence="6">
    <location>
        <begin position="101"/>
        <end position="281"/>
    </location>
</feature>
<evidence type="ECO:0000256" key="5">
    <source>
        <dbReference type="SAM" id="SignalP"/>
    </source>
</evidence>
<keyword evidence="4 7" id="KW-0645">Protease</keyword>
<protein>
    <submittedName>
        <fullName evidence="7">Acid protease</fullName>
    </submittedName>
</protein>
<dbReference type="GO" id="GO:0006508">
    <property type="term" value="P:proteolysis"/>
    <property type="evidence" value="ECO:0007669"/>
    <property type="project" value="UniProtKB-KW"/>
</dbReference>
<dbReference type="Pfam" id="PF00026">
    <property type="entry name" value="Asp"/>
    <property type="match status" value="1"/>
</dbReference>
<dbReference type="EMBL" id="KV417585">
    <property type="protein sequence ID" value="KZP17216.1"/>
    <property type="molecule type" value="Genomic_DNA"/>
</dbReference>
<feature type="disulfide bond" evidence="3">
    <location>
        <begin position="132"/>
        <end position="136"/>
    </location>
</feature>
<name>A0A166FVQ7_9AGAM</name>
<dbReference type="STRING" id="436010.A0A166FVQ7"/>
<dbReference type="FunFam" id="2.40.70.10:FF:000008">
    <property type="entry name" value="Cathepsin D"/>
    <property type="match status" value="1"/>
</dbReference>
<keyword evidence="2 4" id="KW-0064">Aspartyl protease</keyword>
<keyword evidence="8" id="KW-1185">Reference proteome</keyword>
<sequence>MHFALATVIAALPFLVVASPTPEIPHTKISLNKRSNLKQQDGSVNATNLRAHKAGSVAKFQRGFAAFERNVGMQHPLAATSGISKRAIGHAPLIDDDGDMWYGSISVGTPATTFTVDFDTGSSDLFIPASDCGSTCSGHKAYNPGKSSTSKDVQKSFSLKYGDGSTVQGEQYTDTVTISGLTATGQTIGAANHYSAEFSSSQSPSDGLMGMAFEYISTYGASPVFQTLMSQKKPTDPVFAFKLSSSGAELSVGGCDSSLYTGNFAYAPVTQVVRSSNLACF</sequence>
<dbReference type="InterPro" id="IPR001461">
    <property type="entry name" value="Aspartic_peptidase_A1"/>
</dbReference>
<feature type="signal peptide" evidence="5">
    <location>
        <begin position="1"/>
        <end position="18"/>
    </location>
</feature>
<gene>
    <name evidence="7" type="ORF">FIBSPDRAFT_1047023</name>
</gene>
<dbReference type="PROSITE" id="PS00141">
    <property type="entry name" value="ASP_PROTEASE"/>
    <property type="match status" value="1"/>
</dbReference>
<dbReference type="GO" id="GO:0004190">
    <property type="term" value="F:aspartic-type endopeptidase activity"/>
    <property type="evidence" value="ECO:0007669"/>
    <property type="project" value="UniProtKB-KW"/>
</dbReference>
<dbReference type="AlphaFoldDB" id="A0A166FVQ7"/>
<evidence type="ECO:0000259" key="6">
    <source>
        <dbReference type="PROSITE" id="PS51767"/>
    </source>
</evidence>
<dbReference type="Gene3D" id="2.40.70.10">
    <property type="entry name" value="Acid Proteases"/>
    <property type="match status" value="1"/>
</dbReference>
<reference evidence="7 8" key="1">
    <citation type="journal article" date="2016" name="Mol. Biol. Evol.">
        <title>Comparative Genomics of Early-Diverging Mushroom-Forming Fungi Provides Insights into the Origins of Lignocellulose Decay Capabilities.</title>
        <authorList>
            <person name="Nagy L.G."/>
            <person name="Riley R."/>
            <person name="Tritt A."/>
            <person name="Adam C."/>
            <person name="Daum C."/>
            <person name="Floudas D."/>
            <person name="Sun H."/>
            <person name="Yadav J.S."/>
            <person name="Pangilinan J."/>
            <person name="Larsson K.H."/>
            <person name="Matsuura K."/>
            <person name="Barry K."/>
            <person name="Labutti K."/>
            <person name="Kuo R."/>
            <person name="Ohm R.A."/>
            <person name="Bhattacharya S.S."/>
            <person name="Shirouzu T."/>
            <person name="Yoshinaga Y."/>
            <person name="Martin F.M."/>
            <person name="Grigoriev I.V."/>
            <person name="Hibbett D.S."/>
        </authorList>
    </citation>
    <scope>NUCLEOTIDE SEQUENCE [LARGE SCALE GENOMIC DNA]</scope>
    <source>
        <strain evidence="7 8">CBS 109695</strain>
    </source>
</reference>
<dbReference type="InterPro" id="IPR033121">
    <property type="entry name" value="PEPTIDASE_A1"/>
</dbReference>
<keyword evidence="5" id="KW-0732">Signal</keyword>
<evidence type="ECO:0000256" key="4">
    <source>
        <dbReference type="RuleBase" id="RU000454"/>
    </source>
</evidence>
<dbReference type="PRINTS" id="PR00792">
    <property type="entry name" value="PEPSIN"/>
</dbReference>
<organism evidence="7 8">
    <name type="scientific">Athelia psychrophila</name>
    <dbReference type="NCBI Taxonomy" id="1759441"/>
    <lineage>
        <taxon>Eukaryota</taxon>
        <taxon>Fungi</taxon>
        <taxon>Dikarya</taxon>
        <taxon>Basidiomycota</taxon>
        <taxon>Agaricomycotina</taxon>
        <taxon>Agaricomycetes</taxon>
        <taxon>Agaricomycetidae</taxon>
        <taxon>Atheliales</taxon>
        <taxon>Atheliaceae</taxon>
        <taxon>Athelia</taxon>
    </lineage>
</organism>
<proteinExistence type="inferred from homology"/>
<dbReference type="SUPFAM" id="SSF50630">
    <property type="entry name" value="Acid proteases"/>
    <property type="match status" value="1"/>
</dbReference>
<evidence type="ECO:0000313" key="7">
    <source>
        <dbReference type="EMBL" id="KZP17216.1"/>
    </source>
</evidence>